<organism evidence="2 3">
    <name type="scientific">Nemorincola caseinilytica</name>
    <dbReference type="NCBI Taxonomy" id="2054315"/>
    <lineage>
        <taxon>Bacteria</taxon>
        <taxon>Pseudomonadati</taxon>
        <taxon>Bacteroidota</taxon>
        <taxon>Chitinophagia</taxon>
        <taxon>Chitinophagales</taxon>
        <taxon>Chitinophagaceae</taxon>
        <taxon>Nemorincola</taxon>
    </lineage>
</organism>
<protein>
    <submittedName>
        <fullName evidence="2">Uncharacterized protein</fullName>
    </submittedName>
</protein>
<evidence type="ECO:0000256" key="1">
    <source>
        <dbReference type="SAM" id="Phobius"/>
    </source>
</evidence>
<gene>
    <name evidence="2" type="ORF">GCM10023093_14880</name>
</gene>
<dbReference type="RefSeq" id="WP_345080921.1">
    <property type="nucleotide sequence ID" value="NZ_BAABFA010000010.1"/>
</dbReference>
<name>A0ABP8NBG9_9BACT</name>
<keyword evidence="1" id="KW-0812">Transmembrane</keyword>
<evidence type="ECO:0000313" key="2">
    <source>
        <dbReference type="EMBL" id="GAA4464472.1"/>
    </source>
</evidence>
<accession>A0ABP8NBG9</accession>
<proteinExistence type="predicted"/>
<reference evidence="3" key="1">
    <citation type="journal article" date="2019" name="Int. J. Syst. Evol. Microbiol.">
        <title>The Global Catalogue of Microorganisms (GCM) 10K type strain sequencing project: providing services to taxonomists for standard genome sequencing and annotation.</title>
        <authorList>
            <consortium name="The Broad Institute Genomics Platform"/>
            <consortium name="The Broad Institute Genome Sequencing Center for Infectious Disease"/>
            <person name="Wu L."/>
            <person name="Ma J."/>
        </authorList>
    </citation>
    <scope>NUCLEOTIDE SEQUENCE [LARGE SCALE GENOMIC DNA]</scope>
    <source>
        <strain evidence="3">JCM 32105</strain>
    </source>
</reference>
<dbReference type="Proteomes" id="UP001500067">
    <property type="component" value="Unassembled WGS sequence"/>
</dbReference>
<keyword evidence="1" id="KW-0472">Membrane</keyword>
<feature type="transmembrane region" description="Helical" evidence="1">
    <location>
        <begin position="269"/>
        <end position="289"/>
    </location>
</feature>
<dbReference type="EMBL" id="BAABFA010000010">
    <property type="protein sequence ID" value="GAA4464472.1"/>
    <property type="molecule type" value="Genomic_DNA"/>
</dbReference>
<comment type="caution">
    <text evidence="2">The sequence shown here is derived from an EMBL/GenBank/DDBJ whole genome shotgun (WGS) entry which is preliminary data.</text>
</comment>
<keyword evidence="3" id="KW-1185">Reference proteome</keyword>
<sequence length="580" mass="65637">MTEYLKNILPRLQEFSSSLDKKEAFIDKQWVYFDENEDRHTYIFKRDGRLIMSLNGNAMTGKWEYLPEAKSLHIDRLKDQVLLNQALLFDGLMLLKKDGAKGDPWILVNAQVVPDLDHVSYLNRMLAQKLQLKEFRLSDGKTYYYSEGTNYGAGLGVGCKIYDENMQPLTGDISIGHGPDKTLRITNGQVSGITYIREYETDHGVLTIHQQVLYEITLGDKAYTGHNIADGSYIFSNKAFSLRSVDVRDGGIAALRFRSVFDNMNPLKAFLLSALGLTILAICILPFYFAAQKSDSPTITPVADGAVPVPARPDTVYREFFLETPMKYGTFGMTVSEWNRNIALQTRDGKMHDLKEYASIYQAAVSDGQRHEFTITGVFAHPGIHGDTQVEVFTRNGQRVNEGILIGIQIAGNYMPYADVSTFSALERGDLRFIAGDHLPHDISSRPTADEYTSIDLVLAHMGKDPYTEHEDQLKSVGDYKCVYGNELLYAVYQIEIESRATAVCDVIMKAGSNGYEKRDKLIRLKDAYRNYNYLTQTVYSRKQANLNVNDHISEYERKKLEEADAEKARTERLIDKAVQ</sequence>
<keyword evidence="1" id="KW-1133">Transmembrane helix</keyword>
<evidence type="ECO:0000313" key="3">
    <source>
        <dbReference type="Proteomes" id="UP001500067"/>
    </source>
</evidence>